<feature type="region of interest" description="Disordered" evidence="2">
    <location>
        <begin position="1"/>
        <end position="35"/>
    </location>
</feature>
<evidence type="ECO:0000256" key="2">
    <source>
        <dbReference type="SAM" id="MobiDB-lite"/>
    </source>
</evidence>
<keyword evidence="1" id="KW-0802">TPR repeat</keyword>
<evidence type="ECO:0000256" key="3">
    <source>
        <dbReference type="SAM" id="Phobius"/>
    </source>
</evidence>
<feature type="compositionally biased region" description="Pro residues" evidence="2">
    <location>
        <begin position="15"/>
        <end position="24"/>
    </location>
</feature>
<evidence type="ECO:0000313" key="4">
    <source>
        <dbReference type="EMBL" id="PNU20840.1"/>
    </source>
</evidence>
<dbReference type="SMART" id="SM00028">
    <property type="entry name" value="TPR"/>
    <property type="match status" value="4"/>
</dbReference>
<dbReference type="PROSITE" id="PS50005">
    <property type="entry name" value="TPR"/>
    <property type="match status" value="1"/>
</dbReference>
<evidence type="ECO:0008006" key="6">
    <source>
        <dbReference type="Google" id="ProtNLM"/>
    </source>
</evidence>
<dbReference type="AlphaFoldDB" id="A0A2K2HC53"/>
<name>A0A2K2HC53_9BACT</name>
<comment type="caution">
    <text evidence="4">The sequence shown here is derived from an EMBL/GenBank/DDBJ whole genome shotgun (WGS) entry which is preliminary data.</text>
</comment>
<accession>A0A2K2HC53</accession>
<dbReference type="EMBL" id="PPFX01000008">
    <property type="protein sequence ID" value="PNU20840.1"/>
    <property type="molecule type" value="Genomic_DNA"/>
</dbReference>
<keyword evidence="3" id="KW-0812">Transmembrane</keyword>
<proteinExistence type="predicted"/>
<dbReference type="Proteomes" id="UP000236340">
    <property type="component" value="Unassembled WGS sequence"/>
</dbReference>
<evidence type="ECO:0000256" key="1">
    <source>
        <dbReference type="PROSITE-ProRule" id="PRU00339"/>
    </source>
</evidence>
<evidence type="ECO:0000313" key="5">
    <source>
        <dbReference type="Proteomes" id="UP000236340"/>
    </source>
</evidence>
<keyword evidence="3" id="KW-1133">Transmembrane helix</keyword>
<dbReference type="InterPro" id="IPR019734">
    <property type="entry name" value="TPR_rpt"/>
</dbReference>
<reference evidence="4 5" key="1">
    <citation type="journal article" date="2018" name="Genome Announc.">
        <title>Genome Sequence of Geothermobacter sp. HR-1 Iron Reducer from the Loihi Seamount.</title>
        <authorList>
            <person name="Smith H."/>
            <person name="Abuyen K."/>
            <person name="Tremblay J."/>
            <person name="Savalia P."/>
            <person name="Perez-Rodriguez I."/>
            <person name="Emerson D."/>
            <person name="Tully B."/>
            <person name="Amend J."/>
        </authorList>
    </citation>
    <scope>NUCLEOTIDE SEQUENCE [LARGE SCALE GENOMIC DNA]</scope>
    <source>
        <strain evidence="4 5">HR-1</strain>
    </source>
</reference>
<keyword evidence="3" id="KW-0472">Membrane</keyword>
<dbReference type="SUPFAM" id="SSF48452">
    <property type="entry name" value="TPR-like"/>
    <property type="match status" value="1"/>
</dbReference>
<protein>
    <recommendedName>
        <fullName evidence="6">Tetratricopeptide repeat protein</fullName>
    </recommendedName>
</protein>
<dbReference type="InterPro" id="IPR011990">
    <property type="entry name" value="TPR-like_helical_dom_sf"/>
</dbReference>
<dbReference type="Gene3D" id="1.25.40.10">
    <property type="entry name" value="Tetratricopeptide repeat domain"/>
    <property type="match status" value="2"/>
</dbReference>
<feature type="transmembrane region" description="Helical" evidence="3">
    <location>
        <begin position="41"/>
        <end position="59"/>
    </location>
</feature>
<gene>
    <name evidence="4" type="ORF">C2E25_05500</name>
</gene>
<feature type="repeat" description="TPR" evidence="1">
    <location>
        <begin position="172"/>
        <end position="205"/>
    </location>
</feature>
<sequence length="502" mass="54698">MVMENSNPDRERTRPTPPVEPAPPAGAEQGGGRSAGPGGRLVLGLGVVLLLGVLLVLFWPRLQEPPEPPEPPVSGPVSGPPVVMPATSAVQEDAVEKDPETERLLQSWLTKQAAAEAENVSSWGGETYRAAVAAAVECERLAGSRQWAGARNQCRAAISRLDALLNDKPQLLAAALERGTRALEGGDAETADIAFRRALTLDPENAAARDGLQRARQLPEVLELTAAARRQEAAGSLREARDAYTAALTLDARFVPAREGLSRVEAALVEEQFRQLMSRALKALAEDRFAAAGKALARAERLKPHDATVTDLRRQLTQARLGARLQQLRREAAAHEKKEEWEAALKTCDQALQLDPAAAFATACRERTGRRAELDRQLVQTLAVPDRLFEEGSLAAARRLLDRASRITPAGPRLETQLAGLKKLIHEAEAEVEVLFTSDGKTEVVIYHVGRLGRFQRQRLVLRTGDYTVVGSRDGYRDVRRVLKVRPGSGPIHFTLRCEEPI</sequence>
<organism evidence="4 5">
    <name type="scientific">Geothermobacter hydrogeniphilus</name>
    <dbReference type="NCBI Taxonomy" id="1969733"/>
    <lineage>
        <taxon>Bacteria</taxon>
        <taxon>Pseudomonadati</taxon>
        <taxon>Thermodesulfobacteriota</taxon>
        <taxon>Desulfuromonadia</taxon>
        <taxon>Desulfuromonadales</taxon>
        <taxon>Geothermobacteraceae</taxon>
        <taxon>Geothermobacter</taxon>
    </lineage>
</organism>